<evidence type="ECO:0000256" key="1">
    <source>
        <dbReference type="ARBA" id="ARBA00006432"/>
    </source>
</evidence>
<dbReference type="GO" id="GO:0030729">
    <property type="term" value="F:acetoacetate-CoA ligase activity"/>
    <property type="evidence" value="ECO:0007669"/>
    <property type="project" value="InterPro"/>
</dbReference>
<feature type="domain" description="Acetyl-coenzyme A synthetase N-terminal" evidence="7">
    <location>
        <begin position="40"/>
        <end position="96"/>
    </location>
</feature>
<dbReference type="NCBIfam" id="NF002937">
    <property type="entry name" value="PRK03584.1"/>
    <property type="match status" value="1"/>
</dbReference>
<dbReference type="Gene3D" id="3.30.300.30">
    <property type="match status" value="1"/>
</dbReference>
<dbReference type="SUPFAM" id="SSF56801">
    <property type="entry name" value="Acetyl-CoA synthetase-like"/>
    <property type="match status" value="1"/>
</dbReference>
<dbReference type="InterPro" id="IPR025110">
    <property type="entry name" value="AMP-bd_C"/>
</dbReference>
<evidence type="ECO:0000313" key="8">
    <source>
        <dbReference type="EMBL" id="ACK73243.1"/>
    </source>
</evidence>
<dbReference type="PANTHER" id="PTHR42921:SF1">
    <property type="entry name" value="ACETOACETYL-COA SYNTHETASE"/>
    <property type="match status" value="1"/>
</dbReference>
<evidence type="ECO:0000256" key="4">
    <source>
        <dbReference type="ARBA" id="ARBA00022840"/>
    </source>
</evidence>
<dbReference type="InterPro" id="IPR000873">
    <property type="entry name" value="AMP-dep_synth/lig_dom"/>
</dbReference>
<dbReference type="AlphaFoldDB" id="B7KEC5"/>
<dbReference type="KEGG" id="cyc:PCC7424_4886"/>
<comment type="similarity">
    <text evidence="1">Belongs to the ATP-dependent AMP-binding enzyme family.</text>
</comment>
<evidence type="ECO:0000259" key="5">
    <source>
        <dbReference type="Pfam" id="PF00501"/>
    </source>
</evidence>
<name>B7KEC5_GLOC7</name>
<dbReference type="Pfam" id="PF00501">
    <property type="entry name" value="AMP-binding"/>
    <property type="match status" value="1"/>
</dbReference>
<dbReference type="InterPro" id="IPR045851">
    <property type="entry name" value="AMP-bd_C_sf"/>
</dbReference>
<sequence length="657" mass="74479">MNTILEQPIWTPSPDRIKNSNMTAFINQVSQRYNRQFNTYAQLHQWSVNHSKEFWQEIWREGNFLASQVGSQILIEGDSIEKAQWFPDYKLNFAQNLLRYQNDHMALISRTELGQKRTLTYQQLYQQVAQLAAAMRELGIKSQDRVVGFLPNILETVVAMLATTSIGAIWSSCSPDFGLNGIVDRFEQINPSLLFTTDGYFYKGKPLNSLEKIAAITDKLINSKKIIVIPFVKETPDISPLKNSLLYPDFLISQNTPQLEFEQLPFNHPVYIMYSSGTTGKPKCIVHGAGGTLLQHSKELKLHTDLKPEDKIFYYTTCGWMMWNWVVSSLMIGATVILYDGSPFYPGVDSLFNLIDEEEVSIFGTSAKYIATLEKENLKPKQTHHLKDLKTILSTGSPLSDESFEYVYREIKEDVCLSSISGGTDIISCFALGNPNLPVYRGELQCIGLGLAVDIFDEEGNPLRGEKGELVCKRPFPCRPVSFWNDINGQKFHHAYFSKFNSVWNHGDYAEIREHKTHWGLIIYGRSDAVLNPGGVRIGTAEIYNQVNPLEEVKDSVVVGQNWQDDVRVILFVVLQEGLSLDEGLKNKIKTTIRNNTTPRHVPAKIIQVLDIPRTINGKISEITVRNVIHGETVKNKEALANPQALDYFQDLEDLKS</sequence>
<evidence type="ECO:0000256" key="3">
    <source>
        <dbReference type="ARBA" id="ARBA00022741"/>
    </source>
</evidence>
<dbReference type="HOGENOM" id="CLU_000022_3_3_3"/>
<keyword evidence="2" id="KW-0436">Ligase</keyword>
<evidence type="ECO:0000313" key="9">
    <source>
        <dbReference type="Proteomes" id="UP000002384"/>
    </source>
</evidence>
<dbReference type="PANTHER" id="PTHR42921">
    <property type="entry name" value="ACETOACETYL-COA SYNTHETASE"/>
    <property type="match status" value="1"/>
</dbReference>
<dbReference type="InterPro" id="IPR032387">
    <property type="entry name" value="ACAS_N"/>
</dbReference>
<dbReference type="Pfam" id="PF16177">
    <property type="entry name" value="ACAS_N"/>
    <property type="match status" value="1"/>
</dbReference>
<dbReference type="STRING" id="65393.PCC7424_4886"/>
<keyword evidence="9" id="KW-1185">Reference proteome</keyword>
<dbReference type="CDD" id="cd05943">
    <property type="entry name" value="AACS"/>
    <property type="match status" value="1"/>
</dbReference>
<reference evidence="9" key="1">
    <citation type="journal article" date="2011" name="MBio">
        <title>Novel metabolic attributes of the genus Cyanothece, comprising a group of unicellular nitrogen-fixing Cyanobacteria.</title>
        <authorList>
            <person name="Bandyopadhyay A."/>
            <person name="Elvitigala T."/>
            <person name="Welsh E."/>
            <person name="Stockel J."/>
            <person name="Liberton M."/>
            <person name="Min H."/>
            <person name="Sherman L.A."/>
            <person name="Pakrasi H.B."/>
        </authorList>
    </citation>
    <scope>NUCLEOTIDE SEQUENCE [LARGE SCALE GENOMIC DNA]</scope>
    <source>
        <strain evidence="9">PCC 7424</strain>
    </source>
</reference>
<dbReference type="Pfam" id="PF13193">
    <property type="entry name" value="AMP-binding_C"/>
    <property type="match status" value="1"/>
</dbReference>
<protein>
    <submittedName>
        <fullName evidence="8">Acetoacetyl-CoA synthase</fullName>
    </submittedName>
</protein>
<evidence type="ECO:0000259" key="7">
    <source>
        <dbReference type="Pfam" id="PF16177"/>
    </source>
</evidence>
<evidence type="ECO:0000259" key="6">
    <source>
        <dbReference type="Pfam" id="PF13193"/>
    </source>
</evidence>
<feature type="domain" description="AMP-dependent synthetase/ligase" evidence="5">
    <location>
        <begin position="99"/>
        <end position="475"/>
    </location>
</feature>
<proteinExistence type="inferred from homology"/>
<dbReference type="NCBIfam" id="TIGR01217">
    <property type="entry name" value="ac_ac_CoA_syn"/>
    <property type="match status" value="1"/>
</dbReference>
<accession>B7KEC5</accession>
<gene>
    <name evidence="8" type="ordered locus">PCC7424_4886</name>
</gene>
<dbReference type="eggNOG" id="COG0365">
    <property type="taxonomic scope" value="Bacteria"/>
</dbReference>
<dbReference type="RefSeq" id="WP_015956825.1">
    <property type="nucleotide sequence ID" value="NC_011729.1"/>
</dbReference>
<dbReference type="GO" id="GO:0005524">
    <property type="term" value="F:ATP binding"/>
    <property type="evidence" value="ECO:0007669"/>
    <property type="project" value="UniProtKB-KW"/>
</dbReference>
<dbReference type="Gene3D" id="3.40.50.12780">
    <property type="entry name" value="N-terminal domain of ligase-like"/>
    <property type="match status" value="1"/>
</dbReference>
<evidence type="ECO:0000256" key="2">
    <source>
        <dbReference type="ARBA" id="ARBA00022598"/>
    </source>
</evidence>
<organism evidence="8 9">
    <name type="scientific">Gloeothece citriformis (strain PCC 7424)</name>
    <name type="common">Cyanothece sp. (strain PCC 7424)</name>
    <dbReference type="NCBI Taxonomy" id="65393"/>
    <lineage>
        <taxon>Bacteria</taxon>
        <taxon>Bacillati</taxon>
        <taxon>Cyanobacteriota</taxon>
        <taxon>Cyanophyceae</taxon>
        <taxon>Oscillatoriophycideae</taxon>
        <taxon>Chroococcales</taxon>
        <taxon>Aphanothecaceae</taxon>
        <taxon>Gloeothece</taxon>
        <taxon>Gloeothece citriformis</taxon>
    </lineage>
</organism>
<dbReference type="Proteomes" id="UP000002384">
    <property type="component" value="Chromosome"/>
</dbReference>
<dbReference type="PROSITE" id="PS00455">
    <property type="entry name" value="AMP_BINDING"/>
    <property type="match status" value="1"/>
</dbReference>
<keyword evidence="3" id="KW-0547">Nucleotide-binding</keyword>
<dbReference type="InterPro" id="IPR020845">
    <property type="entry name" value="AMP-binding_CS"/>
</dbReference>
<feature type="domain" description="AMP-binding enzyme C-terminal" evidence="6">
    <location>
        <begin position="549"/>
        <end position="619"/>
    </location>
</feature>
<dbReference type="InterPro" id="IPR005914">
    <property type="entry name" value="Acac_CoA_synth"/>
</dbReference>
<keyword evidence="4" id="KW-0067">ATP-binding</keyword>
<dbReference type="OrthoDB" id="9778383at2"/>
<dbReference type="InterPro" id="IPR042099">
    <property type="entry name" value="ANL_N_sf"/>
</dbReference>
<dbReference type="EMBL" id="CP001291">
    <property type="protein sequence ID" value="ACK73243.1"/>
    <property type="molecule type" value="Genomic_DNA"/>
</dbReference>
<dbReference type="GO" id="GO:0006629">
    <property type="term" value="P:lipid metabolic process"/>
    <property type="evidence" value="ECO:0007669"/>
    <property type="project" value="InterPro"/>
</dbReference>